<feature type="transmembrane region" description="Helical" evidence="1">
    <location>
        <begin position="6"/>
        <end position="26"/>
    </location>
</feature>
<dbReference type="RefSeq" id="WP_131726332.1">
    <property type="nucleotide sequence ID" value="NZ_CYUD01000012.1"/>
</dbReference>
<gene>
    <name evidence="2" type="ORF">RUE5091_03616</name>
</gene>
<dbReference type="EMBL" id="CYUD01000012">
    <property type="protein sequence ID" value="CUK13116.1"/>
    <property type="molecule type" value="Genomic_DNA"/>
</dbReference>
<evidence type="ECO:0000313" key="2">
    <source>
        <dbReference type="EMBL" id="CUK13116.1"/>
    </source>
</evidence>
<evidence type="ECO:0000256" key="1">
    <source>
        <dbReference type="SAM" id="Phobius"/>
    </source>
</evidence>
<keyword evidence="1" id="KW-1133">Transmembrane helix</keyword>
<accession>A0A0P1IHD4</accession>
<proteinExistence type="predicted"/>
<dbReference type="Proteomes" id="UP000051260">
    <property type="component" value="Unassembled WGS sequence"/>
</dbReference>
<dbReference type="AlphaFoldDB" id="A0A0P1IHD4"/>
<keyword evidence="1" id="KW-0812">Transmembrane</keyword>
<dbReference type="STRING" id="1715692.RUE5091_03616"/>
<sequence>MTLISTTWISGFLPLVGILQPVATIFRGSDRLPYTSLVPQHRFTSPSGVADMQAEIKHNGQNDRTTYKIVHKNTKIQSDTSK</sequence>
<keyword evidence="3" id="KW-1185">Reference proteome</keyword>
<organism evidence="2 3">
    <name type="scientific">Ruegeria denitrificans</name>
    <dbReference type="NCBI Taxonomy" id="1715692"/>
    <lineage>
        <taxon>Bacteria</taxon>
        <taxon>Pseudomonadati</taxon>
        <taxon>Pseudomonadota</taxon>
        <taxon>Alphaproteobacteria</taxon>
        <taxon>Rhodobacterales</taxon>
        <taxon>Roseobacteraceae</taxon>
        <taxon>Ruegeria</taxon>
    </lineage>
</organism>
<name>A0A0P1IHD4_9RHOB</name>
<protein>
    <submittedName>
        <fullName evidence="2">Uncharacterized protein</fullName>
    </submittedName>
</protein>
<evidence type="ECO:0000313" key="3">
    <source>
        <dbReference type="Proteomes" id="UP000051260"/>
    </source>
</evidence>
<keyword evidence="1" id="KW-0472">Membrane</keyword>
<reference evidence="3" key="1">
    <citation type="submission" date="2015-09" db="EMBL/GenBank/DDBJ databases">
        <authorList>
            <person name="Rodrigo-Torres L."/>
            <person name="Arahal D.R."/>
        </authorList>
    </citation>
    <scope>NUCLEOTIDE SEQUENCE [LARGE SCALE GENOMIC DNA]</scope>
    <source>
        <strain evidence="3">CECT 5091</strain>
    </source>
</reference>